<feature type="compositionally biased region" description="Basic and acidic residues" evidence="5">
    <location>
        <begin position="209"/>
        <end position="228"/>
    </location>
</feature>
<evidence type="ECO:0000259" key="6">
    <source>
        <dbReference type="PROSITE" id="PS50016"/>
    </source>
</evidence>
<dbReference type="InterPro" id="IPR011011">
    <property type="entry name" value="Znf_FYVE_PHD"/>
</dbReference>
<dbReference type="PROSITE" id="PS50016">
    <property type="entry name" value="ZF_PHD_2"/>
    <property type="match status" value="1"/>
</dbReference>
<evidence type="ECO:0000256" key="5">
    <source>
        <dbReference type="SAM" id="MobiDB-lite"/>
    </source>
</evidence>
<sequence length="295" mass="32597">MPSSGKRKTPGTGKPTKNATGGTDLGVGTLRYAMYTVIKLAKNEGRTDLRAEEIRDRTRNAKKVEEGYYDWSKSKTPLNSISATATTCRYFINHGNWRIALRDDLENNDDTCFMCGRESNLVQCDGNGCTNSFHPACASESDDIYRLTTWFCPECKAPGSTDAQRKAFKTGEFNPVIPTTERTQGSSKPTEMSKPVARPVARPTGRGRPPKERREPEVPEKPKTKLCEKPFLQKPAEAKSSAKPVEKAAHKAPEKLSGKKEARPGKPPGTGRPVGRPPKERKEAEATDKVRSKLF</sequence>
<feature type="compositionally biased region" description="Basic and acidic residues" evidence="5">
    <location>
        <begin position="244"/>
        <end position="264"/>
    </location>
</feature>
<feature type="compositionally biased region" description="Polar residues" evidence="5">
    <location>
        <begin position="180"/>
        <end position="190"/>
    </location>
</feature>
<evidence type="ECO:0000256" key="1">
    <source>
        <dbReference type="ARBA" id="ARBA00022723"/>
    </source>
</evidence>
<name>A0AAE0C4N3_9CHLO</name>
<dbReference type="SMART" id="SM00249">
    <property type="entry name" value="PHD"/>
    <property type="match status" value="1"/>
</dbReference>
<dbReference type="PROSITE" id="PS01359">
    <property type="entry name" value="ZF_PHD_1"/>
    <property type="match status" value="1"/>
</dbReference>
<evidence type="ECO:0000256" key="2">
    <source>
        <dbReference type="ARBA" id="ARBA00022771"/>
    </source>
</evidence>
<dbReference type="InterPro" id="IPR001965">
    <property type="entry name" value="Znf_PHD"/>
</dbReference>
<dbReference type="EMBL" id="LGRX02029117">
    <property type="protein sequence ID" value="KAK3247257.1"/>
    <property type="molecule type" value="Genomic_DNA"/>
</dbReference>
<dbReference type="InterPro" id="IPR019786">
    <property type="entry name" value="Zinc_finger_PHD-type_CS"/>
</dbReference>
<evidence type="ECO:0000313" key="8">
    <source>
        <dbReference type="Proteomes" id="UP001190700"/>
    </source>
</evidence>
<dbReference type="GO" id="GO:0008270">
    <property type="term" value="F:zinc ion binding"/>
    <property type="evidence" value="ECO:0007669"/>
    <property type="project" value="UniProtKB-KW"/>
</dbReference>
<protein>
    <recommendedName>
        <fullName evidence="6">PHD-type domain-containing protein</fullName>
    </recommendedName>
</protein>
<dbReference type="Pfam" id="PF00628">
    <property type="entry name" value="PHD"/>
    <property type="match status" value="1"/>
</dbReference>
<feature type="domain" description="PHD-type" evidence="6">
    <location>
        <begin position="109"/>
        <end position="158"/>
    </location>
</feature>
<feature type="compositionally biased region" description="Low complexity" evidence="5">
    <location>
        <begin position="10"/>
        <end position="22"/>
    </location>
</feature>
<proteinExistence type="predicted"/>
<feature type="region of interest" description="Disordered" evidence="5">
    <location>
        <begin position="1"/>
        <end position="23"/>
    </location>
</feature>
<keyword evidence="1" id="KW-0479">Metal-binding</keyword>
<evidence type="ECO:0000313" key="7">
    <source>
        <dbReference type="EMBL" id="KAK3247257.1"/>
    </source>
</evidence>
<comment type="caution">
    <text evidence="7">The sequence shown here is derived from an EMBL/GenBank/DDBJ whole genome shotgun (WGS) entry which is preliminary data.</text>
</comment>
<keyword evidence="8" id="KW-1185">Reference proteome</keyword>
<dbReference type="InterPro" id="IPR013083">
    <property type="entry name" value="Znf_RING/FYVE/PHD"/>
</dbReference>
<organism evidence="7 8">
    <name type="scientific">Cymbomonas tetramitiformis</name>
    <dbReference type="NCBI Taxonomy" id="36881"/>
    <lineage>
        <taxon>Eukaryota</taxon>
        <taxon>Viridiplantae</taxon>
        <taxon>Chlorophyta</taxon>
        <taxon>Pyramimonadophyceae</taxon>
        <taxon>Pyramimonadales</taxon>
        <taxon>Pyramimonadaceae</taxon>
        <taxon>Cymbomonas</taxon>
    </lineage>
</organism>
<dbReference type="InterPro" id="IPR019787">
    <property type="entry name" value="Znf_PHD-finger"/>
</dbReference>
<dbReference type="Proteomes" id="UP001190700">
    <property type="component" value="Unassembled WGS sequence"/>
</dbReference>
<reference evidence="7 8" key="1">
    <citation type="journal article" date="2015" name="Genome Biol. Evol.">
        <title>Comparative Genomics of a Bacterivorous Green Alga Reveals Evolutionary Causalities and Consequences of Phago-Mixotrophic Mode of Nutrition.</title>
        <authorList>
            <person name="Burns J.A."/>
            <person name="Paasch A."/>
            <person name="Narechania A."/>
            <person name="Kim E."/>
        </authorList>
    </citation>
    <scope>NUCLEOTIDE SEQUENCE [LARGE SCALE GENOMIC DNA]</scope>
    <source>
        <strain evidence="7 8">PLY_AMNH</strain>
    </source>
</reference>
<keyword evidence="3" id="KW-0862">Zinc</keyword>
<evidence type="ECO:0000256" key="3">
    <source>
        <dbReference type="ARBA" id="ARBA00022833"/>
    </source>
</evidence>
<gene>
    <name evidence="7" type="ORF">CYMTET_43240</name>
</gene>
<dbReference type="SUPFAM" id="SSF57903">
    <property type="entry name" value="FYVE/PHD zinc finger"/>
    <property type="match status" value="1"/>
</dbReference>
<feature type="compositionally biased region" description="Basic and acidic residues" evidence="5">
    <location>
        <begin position="277"/>
        <end position="295"/>
    </location>
</feature>
<evidence type="ECO:0000256" key="4">
    <source>
        <dbReference type="PROSITE-ProRule" id="PRU00146"/>
    </source>
</evidence>
<keyword evidence="2 4" id="KW-0863">Zinc-finger</keyword>
<feature type="region of interest" description="Disordered" evidence="5">
    <location>
        <begin position="169"/>
        <end position="295"/>
    </location>
</feature>
<dbReference type="AlphaFoldDB" id="A0AAE0C4N3"/>
<dbReference type="Gene3D" id="3.30.40.10">
    <property type="entry name" value="Zinc/RING finger domain, C3HC4 (zinc finger)"/>
    <property type="match status" value="1"/>
</dbReference>
<accession>A0AAE0C4N3</accession>